<evidence type="ECO:0000313" key="6">
    <source>
        <dbReference type="Proteomes" id="UP001317532"/>
    </source>
</evidence>
<evidence type="ECO:0000256" key="2">
    <source>
        <dbReference type="ARBA" id="ARBA00009023"/>
    </source>
</evidence>
<dbReference type="InterPro" id="IPR004682">
    <property type="entry name" value="TRAP_DctP"/>
</dbReference>
<comment type="similarity">
    <text evidence="2">Belongs to the bacterial solute-binding protein 7 family.</text>
</comment>
<evidence type="ECO:0000256" key="4">
    <source>
        <dbReference type="ARBA" id="ARBA00022729"/>
    </source>
</evidence>
<keyword evidence="6" id="KW-1185">Reference proteome</keyword>
<accession>A0AAN2C8Q2</accession>
<dbReference type="GO" id="GO:0030288">
    <property type="term" value="C:outer membrane-bounded periplasmic space"/>
    <property type="evidence" value="ECO:0007669"/>
    <property type="project" value="InterPro"/>
</dbReference>
<evidence type="ECO:0000256" key="3">
    <source>
        <dbReference type="ARBA" id="ARBA00022448"/>
    </source>
</evidence>
<comment type="subcellular location">
    <subcellularLocation>
        <location evidence="1">Cell envelope</location>
    </subcellularLocation>
</comment>
<sequence length="344" mass="37668">MTDPTTRPGSISRGRFAAGTAAALASIAVIKAPARAAQFAYKYASNVSIDHPLNVRMKECWTAVNRETNGALEVQIFPNNQLGGDTQALQQLRSGALQFFTLDGGILQSVVPVAAIQAVGFAFSDSRQAFGAMDGALGDYVRDAIRAAGLYVHPKMWENGMRQITSSSKPIRNAADLEGFKIRTPPGALWVDLFKSLGAAPAPLNFSEVYTALQTHVFDGQENPYAIIDVGRLYEVQKYLSVTNHMWSAFHFLGNADAWKALPPNVQASVERNVAKYALLQRRDTQLRNESLAEKLVRRGMTLNRADTSGFRTKLSSSGFYTRWKATFGEKAWSLLEKTSGKLA</sequence>
<keyword evidence="4" id="KW-0732">Signal</keyword>
<dbReference type="EMBL" id="AP025523">
    <property type="protein sequence ID" value="BDE05730.1"/>
    <property type="molecule type" value="Genomic_DNA"/>
</dbReference>
<dbReference type="Pfam" id="PF03480">
    <property type="entry name" value="DctP"/>
    <property type="match status" value="1"/>
</dbReference>
<reference evidence="5 6" key="1">
    <citation type="journal article" date="2022" name="ISME Commun">
        <title>Vulcanimicrobium alpinus gen. nov. sp. nov., the first cultivated representative of the candidate phylum 'Eremiobacterota', is a metabolically versatile aerobic anoxygenic phototroph.</title>
        <authorList>
            <person name="Yabe S."/>
            <person name="Muto K."/>
            <person name="Abe K."/>
            <person name="Yokota A."/>
            <person name="Staudigel H."/>
            <person name="Tebo B.M."/>
        </authorList>
    </citation>
    <scope>NUCLEOTIDE SEQUENCE [LARGE SCALE GENOMIC DNA]</scope>
    <source>
        <strain evidence="5 6">WC8-2</strain>
    </source>
</reference>
<name>A0AAN2C8Q2_UNVUL</name>
<dbReference type="AlphaFoldDB" id="A0AAN2C8Q2"/>
<proteinExistence type="inferred from homology"/>
<dbReference type="PANTHER" id="PTHR33376:SF4">
    <property type="entry name" value="SIALIC ACID-BINDING PERIPLASMIC PROTEIN SIAP"/>
    <property type="match status" value="1"/>
</dbReference>
<dbReference type="PIRSF" id="PIRSF006470">
    <property type="entry name" value="DctB"/>
    <property type="match status" value="1"/>
</dbReference>
<dbReference type="CDD" id="cd13603">
    <property type="entry name" value="PBP2_TRAP_Siap_TeaA_like"/>
    <property type="match status" value="1"/>
</dbReference>
<dbReference type="PROSITE" id="PS51318">
    <property type="entry name" value="TAT"/>
    <property type="match status" value="1"/>
</dbReference>
<evidence type="ECO:0000313" key="5">
    <source>
        <dbReference type="EMBL" id="BDE05730.1"/>
    </source>
</evidence>
<dbReference type="NCBIfam" id="NF037995">
    <property type="entry name" value="TRAP_S1"/>
    <property type="match status" value="1"/>
</dbReference>
<protein>
    <submittedName>
        <fullName evidence="5">ABC transporter substrate-binding protein</fullName>
    </submittedName>
</protein>
<dbReference type="InterPro" id="IPR018389">
    <property type="entry name" value="DctP_fam"/>
</dbReference>
<dbReference type="NCBIfam" id="TIGR00787">
    <property type="entry name" value="dctP"/>
    <property type="match status" value="1"/>
</dbReference>
<keyword evidence="3" id="KW-0813">Transport</keyword>
<dbReference type="RefSeq" id="WP_317996753.1">
    <property type="nucleotide sequence ID" value="NZ_AP025523.1"/>
</dbReference>
<organism evidence="5 6">
    <name type="scientific">Vulcanimicrobium alpinum</name>
    <dbReference type="NCBI Taxonomy" id="3016050"/>
    <lineage>
        <taxon>Bacteria</taxon>
        <taxon>Bacillati</taxon>
        <taxon>Vulcanimicrobiota</taxon>
        <taxon>Vulcanimicrobiia</taxon>
        <taxon>Vulcanimicrobiales</taxon>
        <taxon>Vulcanimicrobiaceae</taxon>
        <taxon>Vulcanimicrobium</taxon>
    </lineage>
</organism>
<dbReference type="KEGG" id="vab:WPS_10060"/>
<dbReference type="Proteomes" id="UP001317532">
    <property type="component" value="Chromosome"/>
</dbReference>
<dbReference type="PANTHER" id="PTHR33376">
    <property type="match status" value="1"/>
</dbReference>
<dbReference type="Gene3D" id="3.40.190.170">
    <property type="entry name" value="Bacterial extracellular solute-binding protein, family 7"/>
    <property type="match status" value="1"/>
</dbReference>
<gene>
    <name evidence="5" type="ORF">WPS_10060</name>
</gene>
<dbReference type="InterPro" id="IPR006311">
    <property type="entry name" value="TAT_signal"/>
</dbReference>
<dbReference type="GO" id="GO:0055085">
    <property type="term" value="P:transmembrane transport"/>
    <property type="evidence" value="ECO:0007669"/>
    <property type="project" value="InterPro"/>
</dbReference>
<evidence type="ECO:0000256" key="1">
    <source>
        <dbReference type="ARBA" id="ARBA00004196"/>
    </source>
</evidence>
<dbReference type="InterPro" id="IPR038404">
    <property type="entry name" value="TRAP_DctP_sf"/>
</dbReference>